<feature type="chain" id="PRO_5003681402" description="Toxin co-regulated pilus biosynthesis protein Q C-terminal domain-containing protein" evidence="1">
    <location>
        <begin position="32"/>
        <end position="159"/>
    </location>
</feature>
<protein>
    <recommendedName>
        <fullName evidence="2">Toxin co-regulated pilus biosynthesis protein Q C-terminal domain-containing protein</fullName>
    </recommendedName>
</protein>
<keyword evidence="1" id="KW-0732">Signal</keyword>
<dbReference type="InterPro" id="IPR018927">
    <property type="entry name" value="Pilus_synth_Q_C"/>
</dbReference>
<feature type="domain" description="Toxin co-regulated pilus biosynthesis protein Q C-terminal" evidence="2">
    <location>
        <begin position="81"/>
        <end position="156"/>
    </location>
</feature>
<proteinExistence type="predicted"/>
<accession>I3W447</accession>
<reference evidence="3" key="1">
    <citation type="submission" date="2012-01" db="EMBL/GenBank/DDBJ databases">
        <authorList>
            <person name="Summers A.O."/>
            <person name="Wireman J."/>
            <person name="Williams L.E."/>
        </authorList>
    </citation>
    <scope>NUCLEOTIDE SEQUENCE</scope>
    <source>
        <strain evidence="3">SGSC3045</strain>
        <plasmid evidence="3">pSGSC3045-121</plasmid>
    </source>
</reference>
<evidence type="ECO:0000256" key="1">
    <source>
        <dbReference type="SAM" id="SignalP"/>
    </source>
</evidence>
<evidence type="ECO:0000313" key="3">
    <source>
        <dbReference type="EMBL" id="AFK90374.1"/>
    </source>
</evidence>
<sequence>MKKIMSINLKQLFSFSLISFCVISGTIDAQAGMLTTPGNVKEIKRLSIPVDSGKLKTVPLVKAGNSEGKPASPVINPADHRWLAYKGESLQSLIVRWAGYVGYQVVWDAPYDYPIKASFELTGNFPGVIKQLFDEFGDAERPMKIDIYNQQKLIHVGSL</sequence>
<evidence type="ECO:0000259" key="2">
    <source>
        <dbReference type="Pfam" id="PF10671"/>
    </source>
</evidence>
<dbReference type="Pfam" id="PF10671">
    <property type="entry name" value="TcpQ"/>
    <property type="match status" value="1"/>
</dbReference>
<feature type="signal peptide" evidence="1">
    <location>
        <begin position="1"/>
        <end position="31"/>
    </location>
</feature>
<dbReference type="EMBL" id="JQ418541">
    <property type="protein sequence ID" value="AFK90374.1"/>
    <property type="molecule type" value="Genomic_DNA"/>
</dbReference>
<geneLocation type="plasmid" evidence="3">
    <name>pSGSC3045-121</name>
</geneLocation>
<keyword evidence="3" id="KW-0614">Plasmid</keyword>
<dbReference type="Gene3D" id="3.55.50.70">
    <property type="match status" value="1"/>
</dbReference>
<name>I3W447_SALER</name>
<organism evidence="3">
    <name type="scientific">Salmonella enterica subsp. salamae</name>
    <dbReference type="NCBI Taxonomy" id="59202"/>
    <lineage>
        <taxon>Bacteria</taxon>
        <taxon>Pseudomonadati</taxon>
        <taxon>Pseudomonadota</taxon>
        <taxon>Gammaproteobacteria</taxon>
        <taxon>Enterobacterales</taxon>
        <taxon>Enterobacteriaceae</taxon>
        <taxon>Salmonella</taxon>
    </lineage>
</organism>
<dbReference type="AlphaFoldDB" id="I3W447"/>